<gene>
    <name evidence="2" type="ORF">EDC39_1061</name>
</gene>
<dbReference type="AlphaFoldDB" id="A0A5D3WHW0"/>
<dbReference type="PANTHER" id="PTHR46889">
    <property type="entry name" value="TRANSPOSASE INSF FOR INSERTION SEQUENCE IS3B-RELATED"/>
    <property type="match status" value="1"/>
</dbReference>
<name>A0A5D3WHW0_9BACT</name>
<dbReference type="InterPro" id="IPR050900">
    <property type="entry name" value="Transposase_IS3/IS150/IS904"/>
</dbReference>
<dbReference type="GO" id="GO:0015074">
    <property type="term" value="P:DNA integration"/>
    <property type="evidence" value="ECO:0007669"/>
    <property type="project" value="InterPro"/>
</dbReference>
<dbReference type="OrthoDB" id="9801287at2"/>
<feature type="domain" description="Integrase catalytic" evidence="1">
    <location>
        <begin position="7"/>
        <end position="60"/>
    </location>
</feature>
<dbReference type="SUPFAM" id="SSF53098">
    <property type="entry name" value="Ribonuclease H-like"/>
    <property type="match status" value="1"/>
</dbReference>
<sequence>WDNAPIESFFGSLKQELVFHQRYPTRFHARQSIFEYIERFYNWRRLHSTLGYKSPAEYEAAYFKLAA</sequence>
<evidence type="ECO:0000259" key="1">
    <source>
        <dbReference type="Pfam" id="PF13333"/>
    </source>
</evidence>
<accession>A0A5D3WHW0</accession>
<keyword evidence="3" id="KW-1185">Reference proteome</keyword>
<comment type="caution">
    <text evidence="2">The sequence shown here is derived from an EMBL/GenBank/DDBJ whole genome shotgun (WGS) entry which is preliminary data.</text>
</comment>
<organism evidence="2 3">
    <name type="scientific">Geothermobacter ehrlichii</name>
    <dbReference type="NCBI Taxonomy" id="213224"/>
    <lineage>
        <taxon>Bacteria</taxon>
        <taxon>Pseudomonadati</taxon>
        <taxon>Thermodesulfobacteriota</taxon>
        <taxon>Desulfuromonadia</taxon>
        <taxon>Desulfuromonadales</taxon>
        <taxon>Geothermobacteraceae</taxon>
        <taxon>Geothermobacter</taxon>
    </lineage>
</organism>
<reference evidence="2 3" key="1">
    <citation type="submission" date="2019-07" db="EMBL/GenBank/DDBJ databases">
        <title>Genomic Encyclopedia of Type Strains, Phase IV (KMG-IV): sequencing the most valuable type-strain genomes for metagenomic binning, comparative biology and taxonomic classification.</title>
        <authorList>
            <person name="Goeker M."/>
        </authorList>
    </citation>
    <scope>NUCLEOTIDE SEQUENCE [LARGE SCALE GENOMIC DNA]</scope>
    <source>
        <strain evidence="2 3">SS015</strain>
    </source>
</reference>
<dbReference type="RefSeq" id="WP_148895786.1">
    <property type="nucleotide sequence ID" value="NZ_VNIB01000006.1"/>
</dbReference>
<dbReference type="EMBL" id="VNIB01000006">
    <property type="protein sequence ID" value="TYO98402.1"/>
    <property type="molecule type" value="Genomic_DNA"/>
</dbReference>
<protein>
    <submittedName>
        <fullName evidence="2">Integrase-like protein</fullName>
    </submittedName>
</protein>
<evidence type="ECO:0000313" key="2">
    <source>
        <dbReference type="EMBL" id="TYO98402.1"/>
    </source>
</evidence>
<dbReference type="InterPro" id="IPR012337">
    <property type="entry name" value="RNaseH-like_sf"/>
</dbReference>
<dbReference type="InterPro" id="IPR001584">
    <property type="entry name" value="Integrase_cat-core"/>
</dbReference>
<feature type="non-terminal residue" evidence="2">
    <location>
        <position position="1"/>
    </location>
</feature>
<proteinExistence type="predicted"/>
<evidence type="ECO:0000313" key="3">
    <source>
        <dbReference type="Proteomes" id="UP000324159"/>
    </source>
</evidence>
<dbReference type="Proteomes" id="UP000324159">
    <property type="component" value="Unassembled WGS sequence"/>
</dbReference>
<dbReference type="PANTHER" id="PTHR46889:SF4">
    <property type="entry name" value="TRANSPOSASE INSO FOR INSERTION SEQUENCE ELEMENT IS911B-RELATED"/>
    <property type="match status" value="1"/>
</dbReference>
<dbReference type="Pfam" id="PF13333">
    <property type="entry name" value="rve_2"/>
    <property type="match status" value="1"/>
</dbReference>